<keyword evidence="3" id="KW-1185">Reference proteome</keyword>
<protein>
    <recommendedName>
        <fullName evidence="1">DUF7661 domain-containing protein</fullName>
    </recommendedName>
</protein>
<dbReference type="InterPro" id="IPR056078">
    <property type="entry name" value="DUF7661"/>
</dbReference>
<organism evidence="2 3">
    <name type="scientific">Motilibacter deserti</name>
    <dbReference type="NCBI Taxonomy" id="2714956"/>
    <lineage>
        <taxon>Bacteria</taxon>
        <taxon>Bacillati</taxon>
        <taxon>Actinomycetota</taxon>
        <taxon>Actinomycetes</taxon>
        <taxon>Motilibacterales</taxon>
        <taxon>Motilibacteraceae</taxon>
        <taxon>Motilibacter</taxon>
    </lineage>
</organism>
<name>A0ABX0GQ72_9ACTN</name>
<sequence length="71" mass="8312">MQRLRFDVYGRLRLEVVRDGGQWRVYRLGDGVRRPDPDVVIPPEVTADRVADVLEVEFHELGEPGREVRRI</sequence>
<evidence type="ECO:0000313" key="2">
    <source>
        <dbReference type="EMBL" id="NHC12972.1"/>
    </source>
</evidence>
<dbReference type="EMBL" id="JAANNP010000001">
    <property type="protein sequence ID" value="NHC12972.1"/>
    <property type="molecule type" value="Genomic_DNA"/>
</dbReference>
<evidence type="ECO:0000259" key="1">
    <source>
        <dbReference type="Pfam" id="PF24697"/>
    </source>
</evidence>
<dbReference type="Proteomes" id="UP000800981">
    <property type="component" value="Unassembled WGS sequence"/>
</dbReference>
<comment type="caution">
    <text evidence="2">The sequence shown here is derived from an EMBL/GenBank/DDBJ whole genome shotgun (WGS) entry which is preliminary data.</text>
</comment>
<evidence type="ECO:0000313" key="3">
    <source>
        <dbReference type="Proteomes" id="UP000800981"/>
    </source>
</evidence>
<dbReference type="Pfam" id="PF24697">
    <property type="entry name" value="DUF7661"/>
    <property type="match status" value="1"/>
</dbReference>
<feature type="domain" description="DUF7661" evidence="1">
    <location>
        <begin position="4"/>
        <end position="70"/>
    </location>
</feature>
<dbReference type="RefSeq" id="WP_166278215.1">
    <property type="nucleotide sequence ID" value="NZ_JAANNP010000001.1"/>
</dbReference>
<reference evidence="2 3" key="1">
    <citation type="submission" date="2020-03" db="EMBL/GenBank/DDBJ databases">
        <title>Two novel Motilibacter sp.</title>
        <authorList>
            <person name="Liu S."/>
        </authorList>
    </citation>
    <scope>NUCLEOTIDE SEQUENCE [LARGE SCALE GENOMIC DNA]</scope>
    <source>
        <strain evidence="2 3">E257</strain>
    </source>
</reference>
<accession>A0ABX0GQ72</accession>
<gene>
    <name evidence="2" type="ORF">G9H71_04170</name>
</gene>
<proteinExistence type="predicted"/>